<dbReference type="Proteomes" id="UP000248333">
    <property type="component" value="Unassembled WGS sequence"/>
</dbReference>
<accession>A0A318P1J8</accession>
<dbReference type="PANTHER" id="PTHR38479:SF2">
    <property type="entry name" value="WINGED HELIX DNA-BINDING DOMAIN-CONTAINING PROTEIN"/>
    <property type="match status" value="1"/>
</dbReference>
<dbReference type="PANTHER" id="PTHR38479">
    <property type="entry name" value="LMO0824 PROTEIN"/>
    <property type="match status" value="1"/>
</dbReference>
<dbReference type="AlphaFoldDB" id="A0A318P1J8"/>
<dbReference type="GO" id="GO:0003677">
    <property type="term" value="F:DNA binding"/>
    <property type="evidence" value="ECO:0007669"/>
    <property type="project" value="UniProtKB-KW"/>
</dbReference>
<keyword evidence="1" id="KW-0238">DNA-binding</keyword>
<dbReference type="OrthoDB" id="9148135at2"/>
<name>A0A318P1J8_9ACTN</name>
<organism evidence="1 2">
    <name type="scientific">Micromonospora arborensis</name>
    <dbReference type="NCBI Taxonomy" id="2116518"/>
    <lineage>
        <taxon>Bacteria</taxon>
        <taxon>Bacillati</taxon>
        <taxon>Actinomycetota</taxon>
        <taxon>Actinomycetes</taxon>
        <taxon>Micromonosporales</taxon>
        <taxon>Micromonosporaceae</taxon>
        <taxon>Micromonospora</taxon>
    </lineage>
</organism>
<gene>
    <name evidence="1" type="ORF">C7C45_01235</name>
</gene>
<dbReference type="EMBL" id="PYBV01000002">
    <property type="protein sequence ID" value="PYC76148.1"/>
    <property type="molecule type" value="Genomic_DNA"/>
</dbReference>
<reference evidence="1 2" key="1">
    <citation type="submission" date="2018-03" db="EMBL/GenBank/DDBJ databases">
        <title>Bioinformatic expansion and discovery of thiopeptide antibiotics.</title>
        <authorList>
            <person name="Schwalen C.J."/>
            <person name="Hudson G.A."/>
            <person name="Mitchell D.A."/>
        </authorList>
    </citation>
    <scope>NUCLEOTIDE SEQUENCE [LARGE SCALE GENOMIC DNA]</scope>
    <source>
        <strain evidence="1 2">NRRL 8041</strain>
    </source>
</reference>
<sequence>MTRDLTASEALDLRMTSLLLREHPSVRPGGVADVVEWFGAMQAQDLASGLWSLGARLPGRTIVDVQAALERREALRTWPMRGTVHLIPPADARWMLELTGVRSLAGAATRRSQLGLSDADADRAVDVLGAALVGGGRLTRGECLAALRASGLGTDGQRGYHLLWYASVRGVTCVAPNVGTEQTFALLDEWAPEQRHLDRDEALALLAHRYARGHGPVTAREFAGWSGLTLTDARRGLAAADGLRTVRVADEPMHVDAALADIAVAGARVPLDDVLALPGFDEYLLGYRDRTLMLDPAHQAAVVPGNNGIFQATVVRAGRVVGVWKRKIGRTAVTVTIQPLTTLDAAARVLVERALGRYADFLGLPARYDWLA</sequence>
<dbReference type="Pfam" id="PF06224">
    <property type="entry name" value="AlkZ-like"/>
    <property type="match status" value="1"/>
</dbReference>
<evidence type="ECO:0000313" key="1">
    <source>
        <dbReference type="EMBL" id="PYC76148.1"/>
    </source>
</evidence>
<comment type="caution">
    <text evidence="1">The sequence shown here is derived from an EMBL/GenBank/DDBJ whole genome shotgun (WGS) entry which is preliminary data.</text>
</comment>
<dbReference type="RefSeq" id="WP_110561749.1">
    <property type="nucleotide sequence ID" value="NZ_PYBV01000002.1"/>
</dbReference>
<evidence type="ECO:0000313" key="2">
    <source>
        <dbReference type="Proteomes" id="UP000248333"/>
    </source>
</evidence>
<protein>
    <submittedName>
        <fullName evidence="1">Winged helix DNA-binding domain-containing protein</fullName>
    </submittedName>
</protein>
<dbReference type="InterPro" id="IPR009351">
    <property type="entry name" value="AlkZ-like"/>
</dbReference>
<proteinExistence type="predicted"/>
<keyword evidence="2" id="KW-1185">Reference proteome</keyword>